<feature type="region of interest" description="Disordered" evidence="1">
    <location>
        <begin position="1"/>
        <end position="51"/>
    </location>
</feature>
<dbReference type="EMBL" id="JBJQND010000003">
    <property type="protein sequence ID" value="KAL3882714.1"/>
    <property type="molecule type" value="Genomic_DNA"/>
</dbReference>
<dbReference type="AlphaFoldDB" id="A0ABD3X8X1"/>
<evidence type="ECO:0000313" key="2">
    <source>
        <dbReference type="EMBL" id="KAL3882714.1"/>
    </source>
</evidence>
<reference evidence="2 3" key="1">
    <citation type="submission" date="2024-11" db="EMBL/GenBank/DDBJ databases">
        <title>Chromosome-level genome assembly of the freshwater bivalve Anodonta woodiana.</title>
        <authorList>
            <person name="Chen X."/>
        </authorList>
    </citation>
    <scope>NUCLEOTIDE SEQUENCE [LARGE SCALE GENOMIC DNA]</scope>
    <source>
        <strain evidence="2">MN2024</strain>
        <tissue evidence="2">Gills</tissue>
    </source>
</reference>
<name>A0ABD3X8X1_SINWO</name>
<comment type="caution">
    <text evidence="2">The sequence shown here is derived from an EMBL/GenBank/DDBJ whole genome shotgun (WGS) entry which is preliminary data.</text>
</comment>
<evidence type="ECO:0000256" key="1">
    <source>
        <dbReference type="SAM" id="MobiDB-lite"/>
    </source>
</evidence>
<keyword evidence="3" id="KW-1185">Reference proteome</keyword>
<feature type="compositionally biased region" description="Polar residues" evidence="1">
    <location>
        <begin position="36"/>
        <end position="48"/>
    </location>
</feature>
<gene>
    <name evidence="2" type="ORF">ACJMK2_029026</name>
</gene>
<proteinExistence type="predicted"/>
<protein>
    <submittedName>
        <fullName evidence="2">Uncharacterized protein</fullName>
    </submittedName>
</protein>
<accession>A0ABD3X8X1</accession>
<organism evidence="2 3">
    <name type="scientific">Sinanodonta woodiana</name>
    <name type="common">Chinese pond mussel</name>
    <name type="synonym">Anodonta woodiana</name>
    <dbReference type="NCBI Taxonomy" id="1069815"/>
    <lineage>
        <taxon>Eukaryota</taxon>
        <taxon>Metazoa</taxon>
        <taxon>Spiralia</taxon>
        <taxon>Lophotrochozoa</taxon>
        <taxon>Mollusca</taxon>
        <taxon>Bivalvia</taxon>
        <taxon>Autobranchia</taxon>
        <taxon>Heteroconchia</taxon>
        <taxon>Palaeoheterodonta</taxon>
        <taxon>Unionida</taxon>
        <taxon>Unionoidea</taxon>
        <taxon>Unionidae</taxon>
        <taxon>Unioninae</taxon>
        <taxon>Sinanodonta</taxon>
    </lineage>
</organism>
<dbReference type="Proteomes" id="UP001634394">
    <property type="component" value="Unassembled WGS sequence"/>
</dbReference>
<feature type="non-terminal residue" evidence="2">
    <location>
        <position position="1"/>
    </location>
</feature>
<evidence type="ECO:0000313" key="3">
    <source>
        <dbReference type="Proteomes" id="UP001634394"/>
    </source>
</evidence>
<sequence>KMSVRSPNNSASPNIDDSAQTRRHKRSRNYPEQRTNRHAQTNTWTTQLPHGECRAIPNAPIIIED</sequence>
<feature type="compositionally biased region" description="Polar residues" evidence="1">
    <location>
        <begin position="1"/>
        <end position="18"/>
    </location>
</feature>